<gene>
    <name evidence="2" type="ORF">AB5J55_32835</name>
</gene>
<dbReference type="EC" id="2.1.1.222" evidence="2"/>
<dbReference type="GO" id="GO:0102208">
    <property type="term" value="F:2-polyprenyl-6-hydroxyphenol methylase activity"/>
    <property type="evidence" value="ECO:0007669"/>
    <property type="project" value="UniProtKB-EC"/>
</dbReference>
<dbReference type="CDD" id="cd02440">
    <property type="entry name" value="AdoMet_MTases"/>
    <property type="match status" value="1"/>
</dbReference>
<proteinExistence type="predicted"/>
<feature type="region of interest" description="Disordered" evidence="1">
    <location>
        <begin position="1"/>
        <end position="78"/>
    </location>
</feature>
<dbReference type="AlphaFoldDB" id="A0AB39N8H0"/>
<name>A0AB39N8H0_9ACTN</name>
<sequence>MSAPHETTTARIARQADPVTIHHPDTATGSRPRGTSSESGTAVSAALGTDGRPSRLPVEAGTPHLRPGSTRPHAPRAAWSADPYARALRAGRGPLFLRRTDGWLLPLDVERWCADADAVDLEVLRRCEGAVLDVGCGPGRLVAALGLQGRRVLGIDVSEVAVACTLRLGGPALRRSVFDSLPGEGRWGTALLIDGNIGIGGDPAALLDRMAQLLLPGGLLIAETVPDLDLDERVHVHVTDAGGPSGAPFPWARLGTPALLRYAERADWGAVDQWVAGGRSFVALRSSGVGRQR</sequence>
<dbReference type="GO" id="GO:0061542">
    <property type="term" value="F:3-demethylubiquinol 3-O-methyltransferase activity"/>
    <property type="evidence" value="ECO:0007669"/>
    <property type="project" value="UniProtKB-EC"/>
</dbReference>
<dbReference type="InterPro" id="IPR029063">
    <property type="entry name" value="SAM-dependent_MTases_sf"/>
</dbReference>
<reference evidence="2" key="1">
    <citation type="submission" date="2024-07" db="EMBL/GenBank/DDBJ databases">
        <authorList>
            <person name="Yu S.T."/>
        </authorList>
    </citation>
    <scope>NUCLEOTIDE SEQUENCE</scope>
    <source>
        <strain evidence="2">R11</strain>
    </source>
</reference>
<keyword evidence="2" id="KW-0808">Transferase</keyword>
<keyword evidence="2" id="KW-0489">Methyltransferase</keyword>
<dbReference type="EC" id="2.1.1.64" evidence="2"/>
<evidence type="ECO:0000313" key="2">
    <source>
        <dbReference type="EMBL" id="XDQ14090.1"/>
    </source>
</evidence>
<dbReference type="RefSeq" id="WP_369274074.1">
    <property type="nucleotide sequence ID" value="NZ_CP163432.1"/>
</dbReference>
<evidence type="ECO:0000256" key="1">
    <source>
        <dbReference type="SAM" id="MobiDB-lite"/>
    </source>
</evidence>
<dbReference type="SUPFAM" id="SSF53335">
    <property type="entry name" value="S-adenosyl-L-methionine-dependent methyltransferases"/>
    <property type="match status" value="1"/>
</dbReference>
<feature type="compositionally biased region" description="Polar residues" evidence="1">
    <location>
        <begin position="27"/>
        <end position="42"/>
    </location>
</feature>
<dbReference type="Pfam" id="PF13489">
    <property type="entry name" value="Methyltransf_23"/>
    <property type="match status" value="1"/>
</dbReference>
<dbReference type="EMBL" id="CP163432">
    <property type="protein sequence ID" value="XDQ14090.1"/>
    <property type="molecule type" value="Genomic_DNA"/>
</dbReference>
<accession>A0AB39N8H0</accession>
<organism evidence="2">
    <name type="scientific">Streptomyces sp. R11</name>
    <dbReference type="NCBI Taxonomy" id="3238625"/>
    <lineage>
        <taxon>Bacteria</taxon>
        <taxon>Bacillati</taxon>
        <taxon>Actinomycetota</taxon>
        <taxon>Actinomycetes</taxon>
        <taxon>Kitasatosporales</taxon>
        <taxon>Streptomycetaceae</taxon>
        <taxon>Streptomyces</taxon>
    </lineage>
</organism>
<dbReference type="Gene3D" id="3.40.50.150">
    <property type="entry name" value="Vaccinia Virus protein VP39"/>
    <property type="match status" value="1"/>
</dbReference>
<feature type="compositionally biased region" description="Polar residues" evidence="1">
    <location>
        <begin position="1"/>
        <end position="10"/>
    </location>
</feature>
<protein>
    <submittedName>
        <fullName evidence="2">Class I SAM-dependent methyltransferase</fullName>
        <ecNumber evidence="2">2.1.1.222</ecNumber>
        <ecNumber evidence="2">2.1.1.64</ecNumber>
    </submittedName>
</protein>
<dbReference type="GO" id="GO:0032259">
    <property type="term" value="P:methylation"/>
    <property type="evidence" value="ECO:0007669"/>
    <property type="project" value="UniProtKB-KW"/>
</dbReference>